<comment type="similarity">
    <text evidence="1 7">Belongs to the iron/ascorbate-dependent oxidoreductase family.</text>
</comment>
<dbReference type="InterPro" id="IPR026992">
    <property type="entry name" value="DIOX_N"/>
</dbReference>
<dbReference type="InterPro" id="IPR044861">
    <property type="entry name" value="IPNS-like_FE2OG_OXY"/>
</dbReference>
<dbReference type="Gene3D" id="2.60.120.330">
    <property type="entry name" value="B-lactam Antibiotic, Isopenicillin N Synthase, Chain"/>
    <property type="match status" value="1"/>
</dbReference>
<evidence type="ECO:0000313" key="9">
    <source>
        <dbReference type="EMBL" id="RXH69046.1"/>
    </source>
</evidence>
<dbReference type="PANTHER" id="PTHR47990">
    <property type="entry name" value="2-OXOGLUTARATE (2OG) AND FE(II)-DEPENDENT OXYGENASE SUPERFAMILY PROTEIN-RELATED"/>
    <property type="match status" value="1"/>
</dbReference>
<evidence type="ECO:0000313" key="10">
    <source>
        <dbReference type="Proteomes" id="UP000290289"/>
    </source>
</evidence>
<evidence type="ECO:0000256" key="1">
    <source>
        <dbReference type="ARBA" id="ARBA00008056"/>
    </source>
</evidence>
<feature type="domain" description="Fe2OG dioxygenase" evidence="8">
    <location>
        <begin position="163"/>
        <end position="265"/>
    </location>
</feature>
<dbReference type="InterPro" id="IPR027443">
    <property type="entry name" value="IPNS-like_sf"/>
</dbReference>
<evidence type="ECO:0000259" key="8">
    <source>
        <dbReference type="PROSITE" id="PS51471"/>
    </source>
</evidence>
<dbReference type="GO" id="GO:0046872">
    <property type="term" value="F:metal ion binding"/>
    <property type="evidence" value="ECO:0007669"/>
    <property type="project" value="UniProtKB-KW"/>
</dbReference>
<evidence type="ECO:0000256" key="2">
    <source>
        <dbReference type="ARBA" id="ARBA00022723"/>
    </source>
</evidence>
<dbReference type="Gramene" id="mRNA:MD17G0171800">
    <property type="protein sequence ID" value="mRNA:MD17G0171800"/>
    <property type="gene ID" value="MD17G0171800"/>
</dbReference>
<dbReference type="FunFam" id="2.60.120.330:FF:000022">
    <property type="entry name" value="Probable 2-oxoglutarate-dependent dioxygenase AOP1.2"/>
    <property type="match status" value="1"/>
</dbReference>
<organism evidence="9 10">
    <name type="scientific">Malus domestica</name>
    <name type="common">Apple</name>
    <name type="synonym">Pyrus malus</name>
    <dbReference type="NCBI Taxonomy" id="3750"/>
    <lineage>
        <taxon>Eukaryota</taxon>
        <taxon>Viridiplantae</taxon>
        <taxon>Streptophyta</taxon>
        <taxon>Embryophyta</taxon>
        <taxon>Tracheophyta</taxon>
        <taxon>Spermatophyta</taxon>
        <taxon>Magnoliopsida</taxon>
        <taxon>eudicotyledons</taxon>
        <taxon>Gunneridae</taxon>
        <taxon>Pentapetalae</taxon>
        <taxon>rosids</taxon>
        <taxon>fabids</taxon>
        <taxon>Rosales</taxon>
        <taxon>Rosaceae</taxon>
        <taxon>Amygdaloideae</taxon>
        <taxon>Maleae</taxon>
        <taxon>Malus</taxon>
    </lineage>
</organism>
<reference evidence="9 10" key="1">
    <citation type="submission" date="2018-10" db="EMBL/GenBank/DDBJ databases">
        <title>A high-quality apple genome assembly.</title>
        <authorList>
            <person name="Hu J."/>
        </authorList>
    </citation>
    <scope>NUCLEOTIDE SEQUENCE [LARGE SCALE GENOMIC DNA]</scope>
    <source>
        <strain evidence="10">cv. HFTH1</strain>
        <tissue evidence="9">Young leaf</tissue>
    </source>
</reference>
<dbReference type="InterPro" id="IPR005123">
    <property type="entry name" value="Oxoglu/Fe-dep_dioxygenase_dom"/>
</dbReference>
<accession>A0A498HC54</accession>
<comment type="function">
    <text evidence="6">Probable 2-oxoglutarate-dependent dioxygenase that may be involved in glucosinolates biosynthesis. May play a role in the production of aliphatic glucosinolates.</text>
</comment>
<dbReference type="PROSITE" id="PS51471">
    <property type="entry name" value="FE2OG_OXY"/>
    <property type="match status" value="1"/>
</dbReference>
<dbReference type="Pfam" id="PF14226">
    <property type="entry name" value="DIOX_N"/>
    <property type="match status" value="1"/>
</dbReference>
<keyword evidence="10" id="KW-1185">Reference proteome</keyword>
<evidence type="ECO:0000256" key="6">
    <source>
        <dbReference type="ARBA" id="ARBA00057022"/>
    </source>
</evidence>
<sequence>MASETQPKLPVIDLSDENLKPGTDAWLLACKEIKDALEEYGCFEAIYHKVPLELHNSMFTAMEDLFGLPLETKKQKTSDRHLHSYLGQYSFIPLYESLAMANPTTVEGAQGFTSTMWPQGNDHFCETAHSFSKLVAELSQMVTRMVFDMYGVQRLYDSHMELTTYQLRWYKYRTQQANETNVGMLPHTDKSFISILNQDQVNGLQIGTKDSQWIDVKPSPSSFLILAGDAFMAWSNDRVPSCEHQVTMRENKTRYSLGLFSFKSGIIQVPEELIDEKHPLLYKPFDHFSFLDFGRTPEARNLLRSIKAYCGV</sequence>
<dbReference type="STRING" id="3750.A0A498HC54"/>
<gene>
    <name evidence="9" type="ORF">DVH24_031379</name>
</gene>
<dbReference type="OrthoDB" id="288590at2759"/>
<dbReference type="EMBL" id="RDQH01000343">
    <property type="protein sequence ID" value="RXH69046.1"/>
    <property type="molecule type" value="Genomic_DNA"/>
</dbReference>
<dbReference type="SMR" id="A0A498HC54"/>
<keyword evidence="5 7" id="KW-0408">Iron</keyword>
<evidence type="ECO:0000256" key="7">
    <source>
        <dbReference type="RuleBase" id="RU003682"/>
    </source>
</evidence>
<protein>
    <recommendedName>
        <fullName evidence="8">Fe2OG dioxygenase domain-containing protein</fullName>
    </recommendedName>
</protein>
<dbReference type="InterPro" id="IPR050231">
    <property type="entry name" value="Iron_ascorbate_oxido_reductase"/>
</dbReference>
<dbReference type="SUPFAM" id="SSF51197">
    <property type="entry name" value="Clavaminate synthase-like"/>
    <property type="match status" value="1"/>
</dbReference>
<name>A0A498HC54_MALDO</name>
<keyword evidence="2 7" id="KW-0479">Metal-binding</keyword>
<keyword evidence="3" id="KW-0223">Dioxygenase</keyword>
<dbReference type="Proteomes" id="UP000290289">
    <property type="component" value="Chromosome 17"/>
</dbReference>
<dbReference type="AlphaFoldDB" id="A0A498HC54"/>
<comment type="caution">
    <text evidence="9">The sequence shown here is derived from an EMBL/GenBank/DDBJ whole genome shotgun (WGS) entry which is preliminary data.</text>
</comment>
<evidence type="ECO:0000256" key="4">
    <source>
        <dbReference type="ARBA" id="ARBA00023002"/>
    </source>
</evidence>
<dbReference type="GO" id="GO:0051213">
    <property type="term" value="F:dioxygenase activity"/>
    <property type="evidence" value="ECO:0007669"/>
    <property type="project" value="UniProtKB-KW"/>
</dbReference>
<evidence type="ECO:0000256" key="3">
    <source>
        <dbReference type="ARBA" id="ARBA00022964"/>
    </source>
</evidence>
<proteinExistence type="inferred from homology"/>
<keyword evidence="4 7" id="KW-0560">Oxidoreductase</keyword>
<evidence type="ECO:0000256" key="5">
    <source>
        <dbReference type="ARBA" id="ARBA00023004"/>
    </source>
</evidence>
<dbReference type="Pfam" id="PF03171">
    <property type="entry name" value="2OG-FeII_Oxy"/>
    <property type="match status" value="1"/>
</dbReference>